<dbReference type="AlphaFoldDB" id="A0A9W4U5C7"/>
<dbReference type="SUPFAM" id="SSF51695">
    <property type="entry name" value="PLC-like phosphodiesterases"/>
    <property type="match status" value="1"/>
</dbReference>
<dbReference type="InterPro" id="IPR017946">
    <property type="entry name" value="PLC-like_Pdiesterase_TIM-brl"/>
</dbReference>
<dbReference type="GO" id="GO:0006629">
    <property type="term" value="P:lipid metabolic process"/>
    <property type="evidence" value="ECO:0007669"/>
    <property type="project" value="InterPro"/>
</dbReference>
<protein>
    <recommendedName>
        <fullName evidence="2">Altered inheritance of mitochondria protein 6</fullName>
    </recommendedName>
</protein>
<dbReference type="PANTHER" id="PTHR31571:SF1">
    <property type="entry name" value="ALTERED INHERITANCE OF MITOCHONDRIA PROTEIN 6"/>
    <property type="match status" value="1"/>
</dbReference>
<keyword evidence="5" id="KW-1185">Reference proteome</keyword>
<accession>A0A9W4U5C7</accession>
<evidence type="ECO:0000256" key="3">
    <source>
        <dbReference type="SAM" id="SignalP"/>
    </source>
</evidence>
<dbReference type="OrthoDB" id="4153866at2759"/>
<evidence type="ECO:0000256" key="2">
    <source>
        <dbReference type="ARBA" id="ARBA00014286"/>
    </source>
</evidence>
<reference evidence="4" key="1">
    <citation type="submission" date="2023-01" db="EMBL/GenBank/DDBJ databases">
        <authorList>
            <person name="Van Ghelder C."/>
            <person name="Rancurel C."/>
        </authorList>
    </citation>
    <scope>NUCLEOTIDE SEQUENCE</scope>
    <source>
        <strain evidence="4">CNCM I-4278</strain>
    </source>
</reference>
<evidence type="ECO:0000256" key="1">
    <source>
        <dbReference type="ARBA" id="ARBA00008858"/>
    </source>
</evidence>
<proteinExistence type="inferred from homology"/>
<dbReference type="EMBL" id="CAOQHR010000001">
    <property type="protein sequence ID" value="CAI6287452.1"/>
    <property type="molecule type" value="Genomic_DNA"/>
</dbReference>
<keyword evidence="3" id="KW-0732">Signal</keyword>
<organism evidence="4 5">
    <name type="scientific">Periconia digitata</name>
    <dbReference type="NCBI Taxonomy" id="1303443"/>
    <lineage>
        <taxon>Eukaryota</taxon>
        <taxon>Fungi</taxon>
        <taxon>Dikarya</taxon>
        <taxon>Ascomycota</taxon>
        <taxon>Pezizomycotina</taxon>
        <taxon>Dothideomycetes</taxon>
        <taxon>Pleosporomycetidae</taxon>
        <taxon>Pleosporales</taxon>
        <taxon>Massarineae</taxon>
        <taxon>Periconiaceae</taxon>
        <taxon>Periconia</taxon>
    </lineage>
</organism>
<feature type="chain" id="PRO_5040812370" description="Altered inheritance of mitochondria protein 6" evidence="3">
    <location>
        <begin position="19"/>
        <end position="465"/>
    </location>
</feature>
<dbReference type="InterPro" id="IPR051236">
    <property type="entry name" value="HAT_RTT109-like"/>
</dbReference>
<evidence type="ECO:0000313" key="4">
    <source>
        <dbReference type="EMBL" id="CAI6287452.1"/>
    </source>
</evidence>
<dbReference type="Proteomes" id="UP001152607">
    <property type="component" value="Unassembled WGS sequence"/>
</dbReference>
<evidence type="ECO:0000313" key="5">
    <source>
        <dbReference type="Proteomes" id="UP001152607"/>
    </source>
</evidence>
<feature type="signal peptide" evidence="3">
    <location>
        <begin position="1"/>
        <end position="18"/>
    </location>
</feature>
<dbReference type="GO" id="GO:0008081">
    <property type="term" value="F:phosphoric diester hydrolase activity"/>
    <property type="evidence" value="ECO:0007669"/>
    <property type="project" value="InterPro"/>
</dbReference>
<sequence length="465" mass="49774">MRSTITIAALSAATLATGKPVSSTSSLNPGKSLIARTADGISSCGPDWMAIDNVKTNNNAIERRGYNGAVDLFCAKAAGQNVGKDKFLSMASRVWLDYGGNPSTTGINGYVYFEIHNKKEEGGHVVNENDCKKYLTTLSAPNSKCYGKDNADTKGGTYQVGPESISYHALAQKFPPSPLSALDAPVLLDTAISELPKSPSGNTFTSFPTNVFNDITPLKCHSHNDYERPRALYTALSTGCISVEADVWVQNNNILTISHSSDPGPNAQSLTDLYIAPLVKLLEANNGAVFPKSPDTGLYLLVDFKSSDGAKTFAALVDNLAPLREKGWLSHFDSVSGKLVKRQVTVIVSGNARTGISGDVPAPIEQVEGESTNPGHAIFADAVLDRDLKNFNAGNAFYASAKFAGKVPLEQGTLDKMKEAKAKGLLVRYWDIPGGRDKWQKLVDQGVDLLDVSDLEEVAGVDFHL</sequence>
<comment type="caution">
    <text evidence="4">The sequence shown here is derived from an EMBL/GenBank/DDBJ whole genome shotgun (WGS) entry which is preliminary data.</text>
</comment>
<name>A0A9W4U5C7_9PLEO</name>
<comment type="similarity">
    <text evidence="1">Belongs to the AIM6 family.</text>
</comment>
<dbReference type="PANTHER" id="PTHR31571">
    <property type="entry name" value="ALTERED INHERITANCE OF MITOCHONDRIA PROTEIN 6"/>
    <property type="match status" value="1"/>
</dbReference>
<gene>
    <name evidence="4" type="ORF">PDIGIT_LOCUS2354</name>
</gene>